<keyword evidence="2" id="KW-1185">Reference proteome</keyword>
<proteinExistence type="predicted"/>
<dbReference type="EMBL" id="JAUGQQ010000002">
    <property type="protein sequence ID" value="MDN3723587.1"/>
    <property type="molecule type" value="Genomic_DNA"/>
</dbReference>
<evidence type="ECO:0000313" key="2">
    <source>
        <dbReference type="Proteomes" id="UP001244787"/>
    </source>
</evidence>
<accession>A0ABT8DE69</accession>
<evidence type="ECO:0000313" key="1">
    <source>
        <dbReference type="EMBL" id="MDN3723587.1"/>
    </source>
</evidence>
<dbReference type="RefSeq" id="WP_290253675.1">
    <property type="nucleotide sequence ID" value="NZ_JAUGQQ010000002.1"/>
</dbReference>
<name>A0ABT8DE69_9FLAO</name>
<dbReference type="Proteomes" id="UP001244787">
    <property type="component" value="Unassembled WGS sequence"/>
</dbReference>
<gene>
    <name evidence="1" type="ORF">QRD02_04275</name>
</gene>
<organism evidence="1 2">
    <name type="scientific">Aequorivita aurantiaca</name>
    <dbReference type="NCBI Taxonomy" id="3053356"/>
    <lineage>
        <taxon>Bacteria</taxon>
        <taxon>Pseudomonadati</taxon>
        <taxon>Bacteroidota</taxon>
        <taxon>Flavobacteriia</taxon>
        <taxon>Flavobacteriales</taxon>
        <taxon>Flavobacteriaceae</taxon>
        <taxon>Aequorivita</taxon>
    </lineage>
</organism>
<protein>
    <submittedName>
        <fullName evidence="1">Uncharacterized protein</fullName>
    </submittedName>
</protein>
<comment type="caution">
    <text evidence="1">The sequence shown here is derived from an EMBL/GenBank/DDBJ whole genome shotgun (WGS) entry which is preliminary data.</text>
</comment>
<sequence length="43" mass="5139">MESAQVFQEYAHPLKGDWPDCVEINNWIKEDSHTENVRNYEKS</sequence>
<reference evidence="1 2" key="1">
    <citation type="submission" date="2023-06" db="EMBL/GenBank/DDBJ databases">
        <authorList>
            <person name="Ye Y.-Q."/>
            <person name="Du Z.-J."/>
        </authorList>
    </citation>
    <scope>NUCLEOTIDE SEQUENCE [LARGE SCALE GENOMIC DNA]</scope>
    <source>
        <strain evidence="1 2">SDUM287046</strain>
    </source>
</reference>